<evidence type="ECO:0000313" key="3">
    <source>
        <dbReference type="Proteomes" id="UP000256817"/>
    </source>
</evidence>
<dbReference type="Pfam" id="PF01381">
    <property type="entry name" value="HTH_3"/>
    <property type="match status" value="1"/>
</dbReference>
<dbReference type="Gene3D" id="1.10.260.40">
    <property type="entry name" value="lambda repressor-like DNA-binding domains"/>
    <property type="match status" value="1"/>
</dbReference>
<evidence type="ECO:0000313" key="2">
    <source>
        <dbReference type="EMBL" id="RRO04467.1"/>
    </source>
</evidence>
<reference evidence="2" key="1">
    <citation type="submission" date="2018-11" db="EMBL/GenBank/DDBJ databases">
        <title>Draft genome sequences of proposed Pectobacterium aquaticum sp. nov. isolated in France from fresh water.</title>
        <authorList>
            <person name="Pedron J."/>
            <person name="Barny M.A."/>
        </authorList>
    </citation>
    <scope>NUCLEOTIDE SEQUENCE [LARGE SCALE GENOMIC DNA]</scope>
    <source>
        <strain evidence="2">A35-S23-M15</strain>
    </source>
</reference>
<name>A0A3R8QJT1_9GAMM</name>
<dbReference type="SUPFAM" id="SSF47413">
    <property type="entry name" value="lambda repressor-like DNA-binding domains"/>
    <property type="match status" value="1"/>
</dbReference>
<protein>
    <submittedName>
        <fullName evidence="2">XRE family transcriptional regulator</fullName>
    </submittedName>
</protein>
<gene>
    <name evidence="2" type="ORF">DMB85_018335</name>
</gene>
<dbReference type="RefSeq" id="WP_116238174.1">
    <property type="nucleotide sequence ID" value="NZ_QHJW02000055.1"/>
</dbReference>
<sequence>MIPERLKNARLRANLTQEQLGVLAGIGEETAYSRLSQYESGTHTPSFKTACAFAHALNVPESYFYTVDDDFAEALLKLYAGDTVQWQRTPNGR</sequence>
<accession>A0A3R8QJT1</accession>
<dbReference type="InterPro" id="IPR010982">
    <property type="entry name" value="Lambda_DNA-bd_dom_sf"/>
</dbReference>
<feature type="domain" description="HTH cro/C1-type" evidence="1">
    <location>
        <begin position="6"/>
        <end position="64"/>
    </location>
</feature>
<dbReference type="SMART" id="SM00530">
    <property type="entry name" value="HTH_XRE"/>
    <property type="match status" value="1"/>
</dbReference>
<comment type="caution">
    <text evidence="2">The sequence shown here is derived from an EMBL/GenBank/DDBJ whole genome shotgun (WGS) entry which is preliminary data.</text>
</comment>
<dbReference type="PROSITE" id="PS50943">
    <property type="entry name" value="HTH_CROC1"/>
    <property type="match status" value="1"/>
</dbReference>
<evidence type="ECO:0000259" key="1">
    <source>
        <dbReference type="PROSITE" id="PS50943"/>
    </source>
</evidence>
<keyword evidence="3" id="KW-1185">Reference proteome</keyword>
<organism evidence="2 3">
    <name type="scientific">Pectobacterium aquaticum</name>
    <dbReference type="NCBI Taxonomy" id="2204145"/>
    <lineage>
        <taxon>Bacteria</taxon>
        <taxon>Pseudomonadati</taxon>
        <taxon>Pseudomonadota</taxon>
        <taxon>Gammaproteobacteria</taxon>
        <taxon>Enterobacterales</taxon>
        <taxon>Pectobacteriaceae</taxon>
        <taxon>Pectobacterium</taxon>
    </lineage>
</organism>
<dbReference type="CDD" id="cd00093">
    <property type="entry name" value="HTH_XRE"/>
    <property type="match status" value="1"/>
</dbReference>
<proteinExistence type="predicted"/>
<dbReference type="InterPro" id="IPR001387">
    <property type="entry name" value="Cro/C1-type_HTH"/>
</dbReference>
<dbReference type="Proteomes" id="UP000256817">
    <property type="component" value="Unassembled WGS sequence"/>
</dbReference>
<dbReference type="EMBL" id="QHJW02000055">
    <property type="protein sequence ID" value="RRO04467.1"/>
    <property type="molecule type" value="Genomic_DNA"/>
</dbReference>